<organism evidence="6 7">
    <name type="scientific">Candidatus Moanibacter tarae</name>
    <dbReference type="NCBI Taxonomy" id="2200854"/>
    <lineage>
        <taxon>Bacteria</taxon>
        <taxon>Pseudomonadati</taxon>
        <taxon>Verrucomicrobiota</taxon>
        <taxon>Opitutia</taxon>
        <taxon>Puniceicoccales</taxon>
        <taxon>Puniceicoccales incertae sedis</taxon>
        <taxon>Candidatus Moanibacter</taxon>
    </lineage>
</organism>
<dbReference type="NCBIfam" id="NF003977">
    <property type="entry name" value="PRK05470.1-1"/>
    <property type="match status" value="1"/>
</dbReference>
<feature type="transmembrane region" description="Helical" evidence="5">
    <location>
        <begin position="85"/>
        <end position="110"/>
    </location>
</feature>
<dbReference type="AlphaFoldDB" id="A0A2Z4AF18"/>
<dbReference type="Gene3D" id="1.20.1300.10">
    <property type="entry name" value="Fumarate reductase/succinate dehydrogenase, transmembrane subunit"/>
    <property type="match status" value="1"/>
</dbReference>
<accession>A0A2Z4AF18</accession>
<dbReference type="InterPro" id="IPR003418">
    <property type="entry name" value="Fumarate_red_D"/>
</dbReference>
<evidence type="ECO:0000256" key="4">
    <source>
        <dbReference type="ARBA" id="ARBA00023136"/>
    </source>
</evidence>
<dbReference type="InterPro" id="IPR034804">
    <property type="entry name" value="SQR/QFR_C/D"/>
</dbReference>
<dbReference type="Proteomes" id="UP000247465">
    <property type="component" value="Chromosome"/>
</dbReference>
<feature type="transmembrane region" description="Helical" evidence="5">
    <location>
        <begin position="12"/>
        <end position="40"/>
    </location>
</feature>
<evidence type="ECO:0000256" key="5">
    <source>
        <dbReference type="SAM" id="Phobius"/>
    </source>
</evidence>
<dbReference type="EMBL" id="CP029803">
    <property type="protein sequence ID" value="AWT59546.1"/>
    <property type="molecule type" value="Genomic_DNA"/>
</dbReference>
<keyword evidence="1" id="KW-1003">Cell membrane</keyword>
<keyword evidence="3 5" id="KW-1133">Transmembrane helix</keyword>
<protein>
    <submittedName>
        <fullName evidence="6">Fumarate reductase subunit D</fullName>
    </submittedName>
</protein>
<keyword evidence="4 5" id="KW-0472">Membrane</keyword>
<evidence type="ECO:0000256" key="2">
    <source>
        <dbReference type="ARBA" id="ARBA00022692"/>
    </source>
</evidence>
<dbReference type="GO" id="GO:0006106">
    <property type="term" value="P:fumarate metabolic process"/>
    <property type="evidence" value="ECO:0007669"/>
    <property type="project" value="InterPro"/>
</dbReference>
<keyword evidence="2 5" id="KW-0812">Transmembrane</keyword>
<reference evidence="6 7" key="1">
    <citation type="submission" date="2018-06" db="EMBL/GenBank/DDBJ databases">
        <title>Draft Genome Sequence of a Novel Marine Bacterium Related to the Verrucomicrobia.</title>
        <authorList>
            <person name="Vosseberg J."/>
            <person name="Martijn J."/>
            <person name="Ettema T.J.G."/>
        </authorList>
    </citation>
    <scope>NUCLEOTIDE SEQUENCE [LARGE SCALE GENOMIC DNA]</scope>
    <source>
        <strain evidence="6">TARA_B100001123</strain>
    </source>
</reference>
<dbReference type="GO" id="GO:0016020">
    <property type="term" value="C:membrane"/>
    <property type="evidence" value="ECO:0007669"/>
    <property type="project" value="InterPro"/>
</dbReference>
<evidence type="ECO:0000256" key="3">
    <source>
        <dbReference type="ARBA" id="ARBA00022989"/>
    </source>
</evidence>
<evidence type="ECO:0000256" key="1">
    <source>
        <dbReference type="ARBA" id="ARBA00022475"/>
    </source>
</evidence>
<evidence type="ECO:0000313" key="7">
    <source>
        <dbReference type="Proteomes" id="UP000247465"/>
    </source>
</evidence>
<feature type="transmembrane region" description="Helical" evidence="5">
    <location>
        <begin position="52"/>
        <end position="70"/>
    </location>
</feature>
<evidence type="ECO:0000313" key="6">
    <source>
        <dbReference type="EMBL" id="AWT59546.1"/>
    </source>
</evidence>
<dbReference type="Pfam" id="PF02313">
    <property type="entry name" value="Fumarate_red_D"/>
    <property type="match status" value="1"/>
</dbReference>
<dbReference type="SUPFAM" id="SSF81343">
    <property type="entry name" value="Fumarate reductase respiratory complex transmembrane subunits"/>
    <property type="match status" value="1"/>
</dbReference>
<name>A0A2Z4AF18_9BACT</name>
<sequence>MAKSNEPFFWSLFSAGGVVAAFLTPVAVVITGIAVPAGWIEAESLRQLLINPLARVCLFGLISLSLFHWAHRFRYAIVDLGLRNLGGFLAILCYGSAFLGTILAAVFLALM</sequence>
<proteinExistence type="predicted"/>
<gene>
    <name evidence="6" type="primary">frdD</name>
    <name evidence="6" type="ORF">DF168_00736</name>
</gene>
<dbReference type="KEGG" id="mtar:DF168_00736"/>